<keyword evidence="2" id="KW-0732">Signal</keyword>
<feature type="chain" id="PRO_5012041078" evidence="2">
    <location>
        <begin position="28"/>
        <end position="458"/>
    </location>
</feature>
<sequence length="458" mass="48669">MAGRDRGRRTGRVVVIGSSLAGMFAAAACARAGLTVTVLERDVLPPAPWARPGVPQGRQPHVLLQRGLLALEELLPGLGDELRRAGAVELDTGDLAWLGEAGWSPYGSPQFRILSLTRPLLEHLVRERVRLLPGLDVRDGCRVTSLRRGRGSGWQVLTADGASCGADLVVDASGRGSRLPVWLAALGVGPAPVSEVDARTGYATREYAAPTGGPAPTGVVVLQTPGLPAGGVALPVEGDRWLVLAVGSGEHRPPRDREGFESFLRGLRDQAVSDVVSRARPLTDVAVHRQTASRRHHYERVRPWPPGLLPVGDAFCAFNPVYGQGITVAACEALLLHRALARGLRPGTERRLLRSFARLTSLPWGIATSEDLRLPTSDGTPSAAQALAGWWSQELARLSAHGDVRAQWAMTRVYHLMASPRVLLDPVLALAVVRARVLGTGPPNPRPPVLGPAAVAGS</sequence>
<dbReference type="InterPro" id="IPR050816">
    <property type="entry name" value="Flavin-dep_Halogenase_NPB"/>
</dbReference>
<evidence type="ECO:0000256" key="1">
    <source>
        <dbReference type="ARBA" id="ARBA00038396"/>
    </source>
</evidence>
<accession>A0A285VBN7</accession>
<dbReference type="EMBL" id="OBQK01000001">
    <property type="protein sequence ID" value="SOC51525.1"/>
    <property type="molecule type" value="Genomic_DNA"/>
</dbReference>
<feature type="signal peptide" evidence="2">
    <location>
        <begin position="1"/>
        <end position="27"/>
    </location>
</feature>
<dbReference type="InterPro" id="IPR002938">
    <property type="entry name" value="FAD-bd"/>
</dbReference>
<evidence type="ECO:0000313" key="5">
    <source>
        <dbReference type="Proteomes" id="UP000219688"/>
    </source>
</evidence>
<dbReference type="SUPFAM" id="SSF51905">
    <property type="entry name" value="FAD/NAD(P)-binding domain"/>
    <property type="match status" value="1"/>
</dbReference>
<comment type="similarity">
    <text evidence="1">Belongs to the flavin-dependent halogenase family. Bacterial tryptophan halogenase subfamily.</text>
</comment>
<name>A0A285VBN7_9MICO</name>
<dbReference type="PANTHER" id="PTHR43747:SF1">
    <property type="entry name" value="SLR1998 PROTEIN"/>
    <property type="match status" value="1"/>
</dbReference>
<dbReference type="PANTHER" id="PTHR43747">
    <property type="entry name" value="FAD-BINDING PROTEIN"/>
    <property type="match status" value="1"/>
</dbReference>
<reference evidence="5" key="1">
    <citation type="submission" date="2017-08" db="EMBL/GenBank/DDBJ databases">
        <authorList>
            <person name="Varghese N."/>
            <person name="Submissions S."/>
        </authorList>
    </citation>
    <scope>NUCLEOTIDE SEQUENCE [LARGE SCALE GENOMIC DNA]</scope>
    <source>
        <strain evidence="5">USBA17B2</strain>
    </source>
</reference>
<dbReference type="InterPro" id="IPR036188">
    <property type="entry name" value="FAD/NAD-bd_sf"/>
</dbReference>
<organism evidence="4 5">
    <name type="scientific">Ornithinimicrobium cerasi</name>
    <dbReference type="NCBI Taxonomy" id="2248773"/>
    <lineage>
        <taxon>Bacteria</taxon>
        <taxon>Bacillati</taxon>
        <taxon>Actinomycetota</taxon>
        <taxon>Actinomycetes</taxon>
        <taxon>Micrococcales</taxon>
        <taxon>Ornithinimicrobiaceae</taxon>
        <taxon>Ornithinimicrobium</taxon>
    </lineage>
</organism>
<evidence type="ECO:0000313" key="4">
    <source>
        <dbReference type="EMBL" id="SOC51525.1"/>
    </source>
</evidence>
<protein>
    <submittedName>
        <fullName evidence="4">2-polyprenyl-6-methoxyphenol hydroxylase</fullName>
    </submittedName>
</protein>
<dbReference type="GO" id="GO:0071949">
    <property type="term" value="F:FAD binding"/>
    <property type="evidence" value="ECO:0007669"/>
    <property type="project" value="InterPro"/>
</dbReference>
<evidence type="ECO:0000256" key="2">
    <source>
        <dbReference type="SAM" id="SignalP"/>
    </source>
</evidence>
<dbReference type="PROSITE" id="PS51257">
    <property type="entry name" value="PROKAR_LIPOPROTEIN"/>
    <property type="match status" value="1"/>
</dbReference>
<proteinExistence type="inferred from homology"/>
<dbReference type="AlphaFoldDB" id="A0A285VBN7"/>
<evidence type="ECO:0000259" key="3">
    <source>
        <dbReference type="Pfam" id="PF01494"/>
    </source>
</evidence>
<feature type="domain" description="FAD-binding" evidence="3">
    <location>
        <begin position="12"/>
        <end position="355"/>
    </location>
</feature>
<dbReference type="Proteomes" id="UP000219688">
    <property type="component" value="Unassembled WGS sequence"/>
</dbReference>
<keyword evidence="5" id="KW-1185">Reference proteome</keyword>
<dbReference type="Pfam" id="PF01494">
    <property type="entry name" value="FAD_binding_3"/>
    <property type="match status" value="1"/>
</dbReference>
<dbReference type="Gene3D" id="3.50.50.60">
    <property type="entry name" value="FAD/NAD(P)-binding domain"/>
    <property type="match status" value="1"/>
</dbReference>
<gene>
    <name evidence="4" type="ORF">SAMN05421879_101223</name>
</gene>